<gene>
    <name evidence="7" type="ORF">PILCRDRAFT_825420</name>
</gene>
<comment type="subcellular location">
    <subcellularLocation>
        <location evidence="1">Membrane</location>
        <topology evidence="1">Multi-pass membrane protein</topology>
    </subcellularLocation>
</comment>
<dbReference type="Pfam" id="PF03062">
    <property type="entry name" value="MBOAT"/>
    <property type="match status" value="1"/>
</dbReference>
<keyword evidence="8" id="KW-1185">Reference proteome</keyword>
<evidence type="ECO:0000256" key="6">
    <source>
        <dbReference type="SAM" id="Phobius"/>
    </source>
</evidence>
<evidence type="ECO:0000313" key="8">
    <source>
        <dbReference type="Proteomes" id="UP000054166"/>
    </source>
</evidence>
<dbReference type="AlphaFoldDB" id="A0A0C3EY64"/>
<feature type="transmembrane region" description="Helical" evidence="6">
    <location>
        <begin position="497"/>
        <end position="520"/>
    </location>
</feature>
<feature type="transmembrane region" description="Helical" evidence="6">
    <location>
        <begin position="290"/>
        <end position="308"/>
    </location>
</feature>
<dbReference type="STRING" id="765440.A0A0C3EY64"/>
<protein>
    <recommendedName>
        <fullName evidence="9">Glycerol transporter</fullName>
    </recommendedName>
</protein>
<evidence type="ECO:0000256" key="1">
    <source>
        <dbReference type="ARBA" id="ARBA00004141"/>
    </source>
</evidence>
<dbReference type="GO" id="GO:0016020">
    <property type="term" value="C:membrane"/>
    <property type="evidence" value="ECO:0007669"/>
    <property type="project" value="UniProtKB-SubCell"/>
</dbReference>
<evidence type="ECO:0000256" key="3">
    <source>
        <dbReference type="ARBA" id="ARBA00022692"/>
    </source>
</evidence>
<reference evidence="7 8" key="1">
    <citation type="submission" date="2014-04" db="EMBL/GenBank/DDBJ databases">
        <authorList>
            <consortium name="DOE Joint Genome Institute"/>
            <person name="Kuo A."/>
            <person name="Tarkka M."/>
            <person name="Buscot F."/>
            <person name="Kohler A."/>
            <person name="Nagy L.G."/>
            <person name="Floudas D."/>
            <person name="Copeland A."/>
            <person name="Barry K.W."/>
            <person name="Cichocki N."/>
            <person name="Veneault-Fourrey C."/>
            <person name="LaButti K."/>
            <person name="Lindquist E.A."/>
            <person name="Lipzen A."/>
            <person name="Lundell T."/>
            <person name="Morin E."/>
            <person name="Murat C."/>
            <person name="Sun H."/>
            <person name="Tunlid A."/>
            <person name="Henrissat B."/>
            <person name="Grigoriev I.V."/>
            <person name="Hibbett D.S."/>
            <person name="Martin F."/>
            <person name="Nordberg H.P."/>
            <person name="Cantor M.N."/>
            <person name="Hua S.X."/>
        </authorList>
    </citation>
    <scope>NUCLEOTIDE SEQUENCE [LARGE SCALE GENOMIC DNA]</scope>
    <source>
        <strain evidence="7 8">F 1598</strain>
    </source>
</reference>
<dbReference type="InterPro" id="IPR051085">
    <property type="entry name" value="MB_O-acyltransferase"/>
</dbReference>
<keyword evidence="4 6" id="KW-1133">Transmembrane helix</keyword>
<dbReference type="GO" id="GO:0008374">
    <property type="term" value="F:O-acyltransferase activity"/>
    <property type="evidence" value="ECO:0007669"/>
    <property type="project" value="TreeGrafter"/>
</dbReference>
<dbReference type="FunCoup" id="A0A0C3EY64">
    <property type="interactions" value="133"/>
</dbReference>
<evidence type="ECO:0000256" key="5">
    <source>
        <dbReference type="ARBA" id="ARBA00023136"/>
    </source>
</evidence>
<feature type="transmembrane region" description="Helical" evidence="6">
    <location>
        <begin position="329"/>
        <end position="352"/>
    </location>
</feature>
<dbReference type="OrthoDB" id="420606at2759"/>
<dbReference type="InParanoid" id="A0A0C3EY64"/>
<feature type="transmembrane region" description="Helical" evidence="6">
    <location>
        <begin position="463"/>
        <end position="485"/>
    </location>
</feature>
<dbReference type="HOGENOM" id="CLU_021430_1_1_1"/>
<evidence type="ECO:0000313" key="7">
    <source>
        <dbReference type="EMBL" id="KIM77455.1"/>
    </source>
</evidence>
<organism evidence="7 8">
    <name type="scientific">Piloderma croceum (strain F 1598)</name>
    <dbReference type="NCBI Taxonomy" id="765440"/>
    <lineage>
        <taxon>Eukaryota</taxon>
        <taxon>Fungi</taxon>
        <taxon>Dikarya</taxon>
        <taxon>Basidiomycota</taxon>
        <taxon>Agaricomycotina</taxon>
        <taxon>Agaricomycetes</taxon>
        <taxon>Agaricomycetidae</taxon>
        <taxon>Atheliales</taxon>
        <taxon>Atheliaceae</taxon>
        <taxon>Piloderma</taxon>
    </lineage>
</organism>
<feature type="transmembrane region" description="Helical" evidence="6">
    <location>
        <begin position="532"/>
        <end position="557"/>
    </location>
</feature>
<feature type="transmembrane region" description="Helical" evidence="6">
    <location>
        <begin position="153"/>
        <end position="183"/>
    </location>
</feature>
<name>A0A0C3EY64_PILCF</name>
<dbReference type="PANTHER" id="PTHR13285">
    <property type="entry name" value="ACYLTRANSFERASE"/>
    <property type="match status" value="1"/>
</dbReference>
<dbReference type="PANTHER" id="PTHR13285:SF18">
    <property type="entry name" value="PROTEIN-CYSTEINE N-PALMITOYLTRANSFERASE RASP"/>
    <property type="match status" value="1"/>
</dbReference>
<dbReference type="GO" id="GO:0006506">
    <property type="term" value="P:GPI anchor biosynthetic process"/>
    <property type="evidence" value="ECO:0007669"/>
    <property type="project" value="TreeGrafter"/>
</dbReference>
<keyword evidence="3 6" id="KW-0812">Transmembrane</keyword>
<accession>A0A0C3EY64</accession>
<feature type="transmembrane region" description="Helical" evidence="6">
    <location>
        <begin position="55"/>
        <end position="74"/>
    </location>
</feature>
<evidence type="ECO:0008006" key="9">
    <source>
        <dbReference type="Google" id="ProtNLM"/>
    </source>
</evidence>
<feature type="transmembrane region" description="Helical" evidence="6">
    <location>
        <begin position="364"/>
        <end position="383"/>
    </location>
</feature>
<dbReference type="GO" id="GO:0005783">
    <property type="term" value="C:endoplasmic reticulum"/>
    <property type="evidence" value="ECO:0007669"/>
    <property type="project" value="TreeGrafter"/>
</dbReference>
<evidence type="ECO:0000256" key="4">
    <source>
        <dbReference type="ARBA" id="ARBA00022989"/>
    </source>
</evidence>
<comment type="similarity">
    <text evidence="2">Belongs to the membrane-bound acyltransferase family.</text>
</comment>
<dbReference type="Proteomes" id="UP000054166">
    <property type="component" value="Unassembled WGS sequence"/>
</dbReference>
<feature type="transmembrane region" description="Helical" evidence="6">
    <location>
        <begin position="115"/>
        <end position="132"/>
    </location>
</feature>
<proteinExistence type="inferred from homology"/>
<dbReference type="InterPro" id="IPR004299">
    <property type="entry name" value="MBOAT_fam"/>
</dbReference>
<sequence>MPTDLRTIAPFETEPEFRPRQRKGITALTVDIPSSNHRARSNDTRPPSRWKTPEFALYYAVFLTAVPIMVWVPVNLSSTSHLNYTLFYRRLSPGWILGRPIDNSDAQYRSFRNNVPILTALALSFLSLKFVYTRVILRSVPTPPTNTLYRTPFLIFFSIIMLSGLHGTSIIKIFTILAANFAIAKFGCGQKWAPFATWIFNGAILFANEWNSGYTFATLHPSLEMLDMLPGVYPRWHVSFNITMLRLVSFNMDYFWACNRAGPDYTGSTLIEKQRVSTTHSLDTFSFKNYIAYILYPPLYIAGPIITFNDFMWQHRHPTSISLRKVLTYTFRFLASLLMMELILHFMYVVAIKDMKAWHGDSPLELSMIGFWNLMIVWLKLLLPWRFFRLWALSDGIDPPENVVRCMANNYSTLGFWRSWHRSYNLWLIRYIYIPLGGTKNIVLSTVLIFTFVALWHDLSFRLLAWGWLVSLFIVPELAAVYLLPTSKYGSKPWYRRVCAGGAVLNILMMISANLVGFVIGTDGMTYMVKEIIGTWSGLRFLGTACACIFVGVQVMFEYREEEMRRGIFRRC</sequence>
<feature type="transmembrane region" description="Helical" evidence="6">
    <location>
        <begin position="431"/>
        <end position="457"/>
    </location>
</feature>
<keyword evidence="5 6" id="KW-0472">Membrane</keyword>
<dbReference type="EMBL" id="KN833025">
    <property type="protein sequence ID" value="KIM77455.1"/>
    <property type="molecule type" value="Genomic_DNA"/>
</dbReference>
<evidence type="ECO:0000256" key="2">
    <source>
        <dbReference type="ARBA" id="ARBA00010323"/>
    </source>
</evidence>
<reference evidence="8" key="2">
    <citation type="submission" date="2015-01" db="EMBL/GenBank/DDBJ databases">
        <title>Evolutionary Origins and Diversification of the Mycorrhizal Mutualists.</title>
        <authorList>
            <consortium name="DOE Joint Genome Institute"/>
            <consortium name="Mycorrhizal Genomics Consortium"/>
            <person name="Kohler A."/>
            <person name="Kuo A."/>
            <person name="Nagy L.G."/>
            <person name="Floudas D."/>
            <person name="Copeland A."/>
            <person name="Barry K.W."/>
            <person name="Cichocki N."/>
            <person name="Veneault-Fourrey C."/>
            <person name="LaButti K."/>
            <person name="Lindquist E.A."/>
            <person name="Lipzen A."/>
            <person name="Lundell T."/>
            <person name="Morin E."/>
            <person name="Murat C."/>
            <person name="Riley R."/>
            <person name="Ohm R."/>
            <person name="Sun H."/>
            <person name="Tunlid A."/>
            <person name="Henrissat B."/>
            <person name="Grigoriev I.V."/>
            <person name="Hibbett D.S."/>
            <person name="Martin F."/>
        </authorList>
    </citation>
    <scope>NUCLEOTIDE SEQUENCE [LARGE SCALE GENOMIC DNA]</scope>
    <source>
        <strain evidence="8">F 1598</strain>
    </source>
</reference>